<keyword evidence="2" id="KW-0217">Developmental protein</keyword>
<dbReference type="SUPFAM" id="SSF56399">
    <property type="entry name" value="ADP-ribosylation"/>
    <property type="match status" value="1"/>
</dbReference>
<dbReference type="AlphaFoldDB" id="A0A6A4MED5"/>
<keyword evidence="4" id="KW-0539">Nucleus</keyword>
<dbReference type="InterPro" id="IPR044964">
    <property type="entry name" value="RCD1/SRO1-5"/>
</dbReference>
<dbReference type="Proteomes" id="UP000428333">
    <property type="component" value="Linkage Group LG01"/>
</dbReference>
<evidence type="ECO:0000256" key="1">
    <source>
        <dbReference type="ARBA" id="ARBA00004123"/>
    </source>
</evidence>
<dbReference type="Pfam" id="PF12174">
    <property type="entry name" value="RST"/>
    <property type="match status" value="1"/>
</dbReference>
<evidence type="ECO:0000256" key="5">
    <source>
        <dbReference type="SAM" id="MobiDB-lite"/>
    </source>
</evidence>
<keyword evidence="3" id="KW-0346">Stress response</keyword>
<feature type="non-terminal residue" evidence="8">
    <location>
        <position position="1"/>
    </location>
</feature>
<keyword evidence="9" id="KW-1185">Reference proteome</keyword>
<evidence type="ECO:0000256" key="2">
    <source>
        <dbReference type="ARBA" id="ARBA00022473"/>
    </source>
</evidence>
<dbReference type="InterPro" id="IPR012317">
    <property type="entry name" value="Poly(ADP-ribose)pol_cat_dom"/>
</dbReference>
<feature type="region of interest" description="Disordered" evidence="5">
    <location>
        <begin position="37"/>
        <end position="58"/>
    </location>
</feature>
<feature type="domain" description="PARP catalytic" evidence="6">
    <location>
        <begin position="56"/>
        <end position="277"/>
    </location>
</feature>
<dbReference type="EMBL" id="QEFC01000034">
    <property type="protein sequence ID" value="KAE9467382.1"/>
    <property type="molecule type" value="Genomic_DNA"/>
</dbReference>
<name>A0A6A4MED5_9ERIC</name>
<dbReference type="GO" id="GO:0005634">
    <property type="term" value="C:nucleus"/>
    <property type="evidence" value="ECO:0007669"/>
    <property type="project" value="UniProtKB-SubCell"/>
</dbReference>
<evidence type="ECO:0000259" key="7">
    <source>
        <dbReference type="PROSITE" id="PS51879"/>
    </source>
</evidence>
<evidence type="ECO:0000256" key="4">
    <source>
        <dbReference type="ARBA" id="ARBA00023242"/>
    </source>
</evidence>
<evidence type="ECO:0000259" key="6">
    <source>
        <dbReference type="PROSITE" id="PS51059"/>
    </source>
</evidence>
<dbReference type="PROSITE" id="PS51879">
    <property type="entry name" value="RST"/>
    <property type="match status" value="1"/>
</dbReference>
<evidence type="ECO:0000313" key="9">
    <source>
        <dbReference type="Proteomes" id="UP000428333"/>
    </source>
</evidence>
<evidence type="ECO:0000256" key="3">
    <source>
        <dbReference type="ARBA" id="ARBA00023016"/>
    </source>
</evidence>
<dbReference type="InterPro" id="IPR022003">
    <property type="entry name" value="RST"/>
</dbReference>
<dbReference type="OrthoDB" id="6133115at2759"/>
<dbReference type="PROSITE" id="PS51059">
    <property type="entry name" value="PARP_CATALYTIC"/>
    <property type="match status" value="1"/>
</dbReference>
<feature type="domain" description="RST" evidence="7">
    <location>
        <begin position="273"/>
        <end position="344"/>
    </location>
</feature>
<dbReference type="GO" id="GO:0003950">
    <property type="term" value="F:NAD+ poly-ADP-ribosyltransferase activity"/>
    <property type="evidence" value="ECO:0007669"/>
    <property type="project" value="InterPro"/>
</dbReference>
<protein>
    <submittedName>
        <fullName evidence="8">Uncharacterized protein</fullName>
    </submittedName>
</protein>
<comment type="subcellular location">
    <subcellularLocation>
        <location evidence="1">Nucleus</location>
    </subcellularLocation>
</comment>
<comment type="caution">
    <text evidence="8">The sequence shown here is derived from an EMBL/GenBank/DDBJ whole genome shotgun (WGS) entry which is preliminary data.</text>
</comment>
<sequence length="382" mass="43119">MELLSVPIETTGQYVHGFRDLVADNNTRGQTLDDQINHSGTEEDSISDCESGISGPNNDEESQLFGNGLIKLDEGDRLHQMIKRKFVSGLCSTGNHASEVAIYRNSCSSFTGQARLQSFRIFAKATGNKCGGNANLRYAWYGGSKDEIEKIISHGFGHCGDSEDKGLYGHGIYLSPEDFSSDCVESTIIDKDGFKHLMLCRVVMGNMELVHPGSEQCHPSSEEFDSGTDNLISPRKYIVWSTHMNTHILPEYVISFRAPCPTKGVQRIQAPIRRPTSPWMPFATLISVLSKFLPAPAMSLISKYHHEHRERKISRYDLIRRVREMAGDKLLTAVIKSYRDKRNLRSDVAGTKIVSRVFDKQQIERISPMEWKKLRRQAEWMS</sequence>
<accession>A0A6A4MED5</accession>
<dbReference type="Gene3D" id="3.90.228.10">
    <property type="match status" value="1"/>
</dbReference>
<proteinExistence type="predicted"/>
<dbReference type="PANTHER" id="PTHR32263">
    <property type="entry name" value="INACTIVE POLY [ADP-RIBOSE] POLYMERASE SRO4-RELATED"/>
    <property type="match status" value="1"/>
</dbReference>
<dbReference type="PANTHER" id="PTHR32263:SF12">
    <property type="entry name" value="INACTIVE POLY [ADP-RIBOSE] POLYMERASE SRO4-RELATED"/>
    <property type="match status" value="1"/>
</dbReference>
<organism evidence="8 9">
    <name type="scientific">Rhododendron williamsianum</name>
    <dbReference type="NCBI Taxonomy" id="262921"/>
    <lineage>
        <taxon>Eukaryota</taxon>
        <taxon>Viridiplantae</taxon>
        <taxon>Streptophyta</taxon>
        <taxon>Embryophyta</taxon>
        <taxon>Tracheophyta</taxon>
        <taxon>Spermatophyta</taxon>
        <taxon>Magnoliopsida</taxon>
        <taxon>eudicotyledons</taxon>
        <taxon>Gunneridae</taxon>
        <taxon>Pentapetalae</taxon>
        <taxon>asterids</taxon>
        <taxon>Ericales</taxon>
        <taxon>Ericaceae</taxon>
        <taxon>Ericoideae</taxon>
        <taxon>Rhodoreae</taxon>
        <taxon>Rhododendron</taxon>
    </lineage>
</organism>
<reference evidence="8 9" key="1">
    <citation type="journal article" date="2019" name="Genome Biol. Evol.">
        <title>The Rhododendron genome and chromosomal organization provide insight into shared whole-genome duplications across the heath family (Ericaceae).</title>
        <authorList>
            <person name="Soza V.L."/>
            <person name="Lindsley D."/>
            <person name="Waalkes A."/>
            <person name="Ramage E."/>
            <person name="Patwardhan R.P."/>
            <person name="Burton J.N."/>
            <person name="Adey A."/>
            <person name="Kumar A."/>
            <person name="Qiu R."/>
            <person name="Shendure J."/>
            <person name="Hall B."/>
        </authorList>
    </citation>
    <scope>NUCLEOTIDE SEQUENCE [LARGE SCALE GENOMIC DNA]</scope>
    <source>
        <strain evidence="8">RSF 1966-606</strain>
    </source>
</reference>
<evidence type="ECO:0000313" key="8">
    <source>
        <dbReference type="EMBL" id="KAE9467382.1"/>
    </source>
</evidence>
<gene>
    <name evidence="8" type="ORF">C3L33_00699</name>
</gene>